<dbReference type="GO" id="GO:0051536">
    <property type="term" value="F:iron-sulfur cluster binding"/>
    <property type="evidence" value="ECO:0007669"/>
    <property type="project" value="UniProtKB-KW"/>
</dbReference>
<evidence type="ECO:0000256" key="3">
    <source>
        <dbReference type="ARBA" id="ARBA00023004"/>
    </source>
</evidence>
<feature type="non-terminal residue" evidence="5">
    <location>
        <position position="192"/>
    </location>
</feature>
<proteinExistence type="predicted"/>
<keyword evidence="1" id="KW-0949">S-adenosyl-L-methionine</keyword>
<dbReference type="Gene3D" id="3.20.20.70">
    <property type="entry name" value="Aldolase class I"/>
    <property type="match status" value="1"/>
</dbReference>
<dbReference type="InterPro" id="IPR058240">
    <property type="entry name" value="rSAM_sf"/>
</dbReference>
<evidence type="ECO:0000256" key="1">
    <source>
        <dbReference type="ARBA" id="ARBA00022691"/>
    </source>
</evidence>
<keyword evidence="4" id="KW-0411">Iron-sulfur</keyword>
<gene>
    <name evidence="5" type="ORF">METZ01_LOCUS498332</name>
</gene>
<dbReference type="GO" id="GO:0046872">
    <property type="term" value="F:metal ion binding"/>
    <property type="evidence" value="ECO:0007669"/>
    <property type="project" value="UniProtKB-KW"/>
</dbReference>
<dbReference type="InterPro" id="IPR007197">
    <property type="entry name" value="rSAM"/>
</dbReference>
<evidence type="ECO:0000256" key="2">
    <source>
        <dbReference type="ARBA" id="ARBA00022723"/>
    </source>
</evidence>
<reference evidence="5" key="1">
    <citation type="submission" date="2018-05" db="EMBL/GenBank/DDBJ databases">
        <authorList>
            <person name="Lanie J.A."/>
            <person name="Ng W.-L."/>
            <person name="Kazmierczak K.M."/>
            <person name="Andrzejewski T.M."/>
            <person name="Davidsen T.M."/>
            <person name="Wayne K.J."/>
            <person name="Tettelin H."/>
            <person name="Glass J.I."/>
            <person name="Rusch D."/>
            <person name="Podicherti R."/>
            <person name="Tsui H.-C.T."/>
            <person name="Winkler M.E."/>
        </authorList>
    </citation>
    <scope>NUCLEOTIDE SEQUENCE</scope>
</reference>
<dbReference type="SUPFAM" id="SSF102114">
    <property type="entry name" value="Radical SAM enzymes"/>
    <property type="match status" value="1"/>
</dbReference>
<name>A0A383DNP6_9ZZZZ</name>
<dbReference type="GO" id="GO:0003824">
    <property type="term" value="F:catalytic activity"/>
    <property type="evidence" value="ECO:0007669"/>
    <property type="project" value="InterPro"/>
</dbReference>
<keyword evidence="3" id="KW-0408">Iron</keyword>
<dbReference type="AlphaFoldDB" id="A0A383DNP6"/>
<keyword evidence="2" id="KW-0479">Metal-binding</keyword>
<dbReference type="EMBL" id="UINC01218451">
    <property type="protein sequence ID" value="SVE45478.1"/>
    <property type="molecule type" value="Genomic_DNA"/>
</dbReference>
<dbReference type="SFLD" id="SFLDS00029">
    <property type="entry name" value="Radical_SAM"/>
    <property type="match status" value="1"/>
</dbReference>
<evidence type="ECO:0000313" key="5">
    <source>
        <dbReference type="EMBL" id="SVE45478.1"/>
    </source>
</evidence>
<protein>
    <recommendedName>
        <fullName evidence="6">Radical SAM core domain-containing protein</fullName>
    </recommendedName>
</protein>
<dbReference type="InterPro" id="IPR013785">
    <property type="entry name" value="Aldolase_TIM"/>
</dbReference>
<accession>A0A383DNP6</accession>
<evidence type="ECO:0000256" key="4">
    <source>
        <dbReference type="ARBA" id="ARBA00023014"/>
    </source>
</evidence>
<organism evidence="5">
    <name type="scientific">marine metagenome</name>
    <dbReference type="NCBI Taxonomy" id="408172"/>
    <lineage>
        <taxon>unclassified sequences</taxon>
        <taxon>metagenomes</taxon>
        <taxon>ecological metagenomes</taxon>
    </lineage>
</organism>
<evidence type="ECO:0008006" key="6">
    <source>
        <dbReference type="Google" id="ProtNLM"/>
    </source>
</evidence>
<sequence length="192" mass="22678">MECLEPYNAIYLDNTDSGYKIQPCCLYNNTEGVVDSIDKIQAKNQELWPTLDWEKNCIVCLSKEKHNEHSKRLESFKSSSREKGLVRFDIRPGSTCNLKCIMCNPRNSSAWQQDIELWTKYNNDYERSLSRKNFNELDWDWIYTKCVDKAELIYIVGGEPFYMKSVHEFLNKLSKNQWNCYNTRILIQTNGV</sequence>